<proteinExistence type="predicted"/>
<keyword evidence="2" id="KW-1185">Reference proteome</keyword>
<comment type="caution">
    <text evidence="1">The sequence shown here is derived from an EMBL/GenBank/DDBJ whole genome shotgun (WGS) entry which is preliminary data.</text>
</comment>
<sequence length="148" mass="17107">MCTYFANFNVCFIVVKKEVFCPKIIKFVHYQFKQNHGIAIAKLFILKDSLVQFLFRYKKDKLLVSCTIKWLRKKRTTLRQQKAAEHTGREKEVADLRAVDVEANMARKEMQEKEVTVRVVEGGEKIEKGSAAEKELKAAVKEEVLIVG</sequence>
<evidence type="ECO:0000313" key="2">
    <source>
        <dbReference type="Proteomes" id="UP000801492"/>
    </source>
</evidence>
<reference evidence="1" key="1">
    <citation type="submission" date="2019-08" db="EMBL/GenBank/DDBJ databases">
        <title>The genome of the North American firefly Photinus pyralis.</title>
        <authorList>
            <consortium name="Photinus pyralis genome working group"/>
            <person name="Fallon T.R."/>
            <person name="Sander Lower S.E."/>
            <person name="Weng J.-K."/>
        </authorList>
    </citation>
    <scope>NUCLEOTIDE SEQUENCE</scope>
    <source>
        <strain evidence="1">TRF0915ILg1</strain>
        <tissue evidence="1">Whole body</tissue>
    </source>
</reference>
<dbReference type="AlphaFoldDB" id="A0A8K0G3P0"/>
<dbReference type="Proteomes" id="UP000801492">
    <property type="component" value="Unassembled WGS sequence"/>
</dbReference>
<protein>
    <submittedName>
        <fullName evidence="1">Uncharacterized protein</fullName>
    </submittedName>
</protein>
<dbReference type="EMBL" id="VTPC01050482">
    <property type="protein sequence ID" value="KAF2890535.1"/>
    <property type="molecule type" value="Genomic_DNA"/>
</dbReference>
<organism evidence="1 2">
    <name type="scientific">Ignelater luminosus</name>
    <name type="common">Cucubano</name>
    <name type="synonym">Pyrophorus luminosus</name>
    <dbReference type="NCBI Taxonomy" id="2038154"/>
    <lineage>
        <taxon>Eukaryota</taxon>
        <taxon>Metazoa</taxon>
        <taxon>Ecdysozoa</taxon>
        <taxon>Arthropoda</taxon>
        <taxon>Hexapoda</taxon>
        <taxon>Insecta</taxon>
        <taxon>Pterygota</taxon>
        <taxon>Neoptera</taxon>
        <taxon>Endopterygota</taxon>
        <taxon>Coleoptera</taxon>
        <taxon>Polyphaga</taxon>
        <taxon>Elateriformia</taxon>
        <taxon>Elateroidea</taxon>
        <taxon>Elateridae</taxon>
        <taxon>Agrypninae</taxon>
        <taxon>Pyrophorini</taxon>
        <taxon>Ignelater</taxon>
    </lineage>
</organism>
<name>A0A8K0G3P0_IGNLU</name>
<evidence type="ECO:0000313" key="1">
    <source>
        <dbReference type="EMBL" id="KAF2890535.1"/>
    </source>
</evidence>
<gene>
    <name evidence="1" type="ORF">ILUMI_15638</name>
</gene>
<accession>A0A8K0G3P0</accession>